<proteinExistence type="predicted"/>
<dbReference type="SUPFAM" id="SSF56672">
    <property type="entry name" value="DNA/RNA polymerases"/>
    <property type="match status" value="1"/>
</dbReference>
<dbReference type="KEGG" id="jre:108979192"/>
<dbReference type="PANTHER" id="PTHR24559">
    <property type="entry name" value="TRANSPOSON TY3-I GAG-POL POLYPROTEIN"/>
    <property type="match status" value="1"/>
</dbReference>
<evidence type="ECO:0000256" key="5">
    <source>
        <dbReference type="ARBA" id="ARBA00022759"/>
    </source>
</evidence>
<dbReference type="GO" id="GO:0003964">
    <property type="term" value="F:RNA-directed DNA polymerase activity"/>
    <property type="evidence" value="ECO:0007669"/>
    <property type="project" value="UniProtKB-KW"/>
</dbReference>
<keyword evidence="5" id="KW-0255">Endonuclease</keyword>
<keyword evidence="6" id="KW-0378">Hydrolase</keyword>
<keyword evidence="1" id="KW-0645">Protease</keyword>
<evidence type="ECO:0000256" key="2">
    <source>
        <dbReference type="ARBA" id="ARBA00022679"/>
    </source>
</evidence>
<dbReference type="Pfam" id="PF00078">
    <property type="entry name" value="RVT_1"/>
    <property type="match status" value="1"/>
</dbReference>
<dbReference type="PROSITE" id="PS50878">
    <property type="entry name" value="RT_POL"/>
    <property type="match status" value="1"/>
</dbReference>
<evidence type="ECO:0000256" key="1">
    <source>
        <dbReference type="ARBA" id="ARBA00022670"/>
    </source>
</evidence>
<dbReference type="RefSeq" id="XP_018805351.2">
    <property type="nucleotide sequence ID" value="XM_018949806.2"/>
</dbReference>
<feature type="compositionally biased region" description="Polar residues" evidence="9">
    <location>
        <begin position="69"/>
        <end position="84"/>
    </location>
</feature>
<keyword evidence="4" id="KW-0540">Nuclease</keyword>
<evidence type="ECO:0000256" key="7">
    <source>
        <dbReference type="ARBA" id="ARBA00022918"/>
    </source>
</evidence>
<organism evidence="10 11">
    <name type="scientific">Juglans regia</name>
    <name type="common">English walnut</name>
    <dbReference type="NCBI Taxonomy" id="51240"/>
    <lineage>
        <taxon>Eukaryota</taxon>
        <taxon>Viridiplantae</taxon>
        <taxon>Streptophyta</taxon>
        <taxon>Embryophyta</taxon>
        <taxon>Tracheophyta</taxon>
        <taxon>Spermatophyta</taxon>
        <taxon>Magnoliopsida</taxon>
        <taxon>eudicotyledons</taxon>
        <taxon>Gunneridae</taxon>
        <taxon>Pentapetalae</taxon>
        <taxon>rosids</taxon>
        <taxon>fabids</taxon>
        <taxon>Fagales</taxon>
        <taxon>Juglandaceae</taxon>
        <taxon>Juglans</taxon>
    </lineage>
</organism>
<evidence type="ECO:0000256" key="9">
    <source>
        <dbReference type="SAM" id="MobiDB-lite"/>
    </source>
</evidence>
<dbReference type="GO" id="GO:0008233">
    <property type="term" value="F:peptidase activity"/>
    <property type="evidence" value="ECO:0007669"/>
    <property type="project" value="UniProtKB-KW"/>
</dbReference>
<dbReference type="InterPro" id="IPR043502">
    <property type="entry name" value="DNA/RNA_pol_sf"/>
</dbReference>
<keyword evidence="2" id="KW-0808">Transferase</keyword>
<dbReference type="InterPro" id="IPR021109">
    <property type="entry name" value="Peptidase_aspartic_dom_sf"/>
</dbReference>
<feature type="region of interest" description="Disordered" evidence="9">
    <location>
        <begin position="271"/>
        <end position="290"/>
    </location>
</feature>
<dbReference type="Gene3D" id="2.40.70.10">
    <property type="entry name" value="Acid Proteases"/>
    <property type="match status" value="1"/>
</dbReference>
<dbReference type="Pfam" id="PF19259">
    <property type="entry name" value="Ty3_capsid"/>
    <property type="match status" value="1"/>
</dbReference>
<keyword evidence="8" id="KW-0175">Coiled coil</keyword>
<dbReference type="GO" id="GO:0004519">
    <property type="term" value="F:endonuclease activity"/>
    <property type="evidence" value="ECO:0007669"/>
    <property type="project" value="UniProtKB-KW"/>
</dbReference>
<name>A0A2I4DDY8_JUGRE</name>
<dbReference type="FunFam" id="3.30.70.270:FF:000020">
    <property type="entry name" value="Transposon Tf2-6 polyprotein-like Protein"/>
    <property type="match status" value="1"/>
</dbReference>
<dbReference type="Gene3D" id="3.30.70.270">
    <property type="match status" value="2"/>
</dbReference>
<keyword evidence="10" id="KW-1185">Reference proteome</keyword>
<feature type="region of interest" description="Disordered" evidence="9">
    <location>
        <begin position="67"/>
        <end position="95"/>
    </location>
</feature>
<keyword evidence="3" id="KW-0548">Nucleotidyltransferase</keyword>
<feature type="coiled-coil region" evidence="8">
    <location>
        <begin position="8"/>
        <end position="39"/>
    </location>
</feature>
<dbReference type="FunFam" id="3.10.10.10:FF:000007">
    <property type="entry name" value="Retrovirus-related Pol polyprotein from transposon 17.6-like Protein"/>
    <property type="match status" value="1"/>
</dbReference>
<gene>
    <name evidence="11" type="primary">LOC108979192</name>
</gene>
<dbReference type="Proteomes" id="UP000235220">
    <property type="component" value="Chromosome 8"/>
</dbReference>
<evidence type="ECO:0000313" key="11">
    <source>
        <dbReference type="RefSeq" id="XP_018805351.2"/>
    </source>
</evidence>
<dbReference type="SUPFAM" id="SSF50630">
    <property type="entry name" value="Acid proteases"/>
    <property type="match status" value="1"/>
</dbReference>
<dbReference type="InterPro" id="IPR045358">
    <property type="entry name" value="Ty3_capsid"/>
</dbReference>
<evidence type="ECO:0000256" key="3">
    <source>
        <dbReference type="ARBA" id="ARBA00022695"/>
    </source>
</evidence>
<dbReference type="GO" id="GO:0006508">
    <property type="term" value="P:proteolysis"/>
    <property type="evidence" value="ECO:0007669"/>
    <property type="project" value="UniProtKB-KW"/>
</dbReference>
<dbReference type="STRING" id="51240.A0A2I4DDY8"/>
<dbReference type="InterPro" id="IPR000477">
    <property type="entry name" value="RT_dom"/>
</dbReference>
<protein>
    <submittedName>
        <fullName evidence="11">Uncharacterized protein LOC108979192</fullName>
    </submittedName>
</protein>
<evidence type="ECO:0000256" key="8">
    <source>
        <dbReference type="SAM" id="Coils"/>
    </source>
</evidence>
<dbReference type="OrthoDB" id="1933597at2759"/>
<dbReference type="Gene3D" id="3.10.10.10">
    <property type="entry name" value="HIV Type 1 Reverse Transcriptase, subunit A, domain 1"/>
    <property type="match status" value="1"/>
</dbReference>
<dbReference type="GeneID" id="108979192"/>
<evidence type="ECO:0000313" key="10">
    <source>
        <dbReference type="Proteomes" id="UP000235220"/>
    </source>
</evidence>
<keyword evidence="7" id="KW-0695">RNA-directed DNA polymerase</keyword>
<dbReference type="Pfam" id="PF08284">
    <property type="entry name" value="RVP_2"/>
    <property type="match status" value="1"/>
</dbReference>
<dbReference type="PANTHER" id="PTHR24559:SF448">
    <property type="entry name" value="RNA-DIRECTED DNA POLYMERASE"/>
    <property type="match status" value="1"/>
</dbReference>
<accession>A0A2I4DDY8</accession>
<dbReference type="Gramene" id="Jr08_09480_p1">
    <property type="protein sequence ID" value="cds.Jr08_09480_p1"/>
    <property type="gene ID" value="Jr08_09480"/>
</dbReference>
<dbReference type="CDD" id="cd00303">
    <property type="entry name" value="retropepsin_like"/>
    <property type="match status" value="1"/>
</dbReference>
<reference evidence="11" key="1">
    <citation type="submission" date="2025-08" db="UniProtKB">
        <authorList>
            <consortium name="RefSeq"/>
        </authorList>
    </citation>
    <scope>IDENTIFICATION</scope>
    <source>
        <tissue evidence="11">Leaves</tissue>
    </source>
</reference>
<dbReference type="InterPro" id="IPR043128">
    <property type="entry name" value="Rev_trsase/Diguanyl_cyclase"/>
</dbReference>
<feature type="compositionally biased region" description="Low complexity" evidence="9">
    <location>
        <begin position="271"/>
        <end position="287"/>
    </location>
</feature>
<evidence type="ECO:0000256" key="6">
    <source>
        <dbReference type="ARBA" id="ARBA00022801"/>
    </source>
</evidence>
<sequence length="883" mass="100220">MAEGTRSYAQILDSVNQLRDRQERQQKQIEDAITILAQQQETARLEREAQDRKFTELLQHLSKLPYNPQLESNAHNTRNGQGFHQSREGETDDGSGGVYCTNVPDRSNMRQIKLDFPRFGGKDPAAWIYRANQYFLYHQVPPGQRIFIASFHMDNDALVWFQDASESEVFHSWEEFIQAVQVRFGSSAYDDPMEALTRLKQVHSVTAYKTEFELLSNRIKGISERNKLSCFLSGLKDEIRLPIRMLNPSSLNDAFGLAKIQEQYVWSTKRSWRPSSSDSPQSNMGPSVLGNPKAPIVKLPYQKISESQMQERRKKGLCYFCDEKWQPGHKCSRPKFYVLDGMEMGETSVHTSEKELLVEEIHEEPESADIASISLQAMVGSPSTTTMRMVGHIHNKKVVILIDSGSTHNFVDTALVGRCGLVLQQGQALQVKVANGDVLSSDGKAVGVGIQIQGTRFVVDFFSLSLGGCDVVLGVSWLSSLGPILWDFTDLKMQFVYHRREVCFKGLTSSASTLVDDKEISMVSKVGSKGVWLQLMAVENMKPHNDPCPEILQLLQKFGKVFYEPTSLPPHRARDHQINLKKDTIHVSVRPYRYPYFQKTEIEKIVSELLMSGVIRPSQSPFSSPVLLVRKSDGSWRMCIDYRVLNEATIKDKYPIPVVDELLDELFGSTVFSKLDLRSGYHQIRMKDEDVHKTAFRTHEGHYEFLVMPFGLTNAPSTFQALMNEVFKPFLRQFVIVFFDDILVYSKDMASHLNHLATVLKTLETNQLFAKRSKCYFACSEIEYLGHLISKDGVRADPRKLEAMLSWPIPKNLKALRGFLGLTGYYRKFIRGYGQIAAPLTLLLKNDAFKWSEAATHAFEELKKAVTSPPVLCLPDFNITVCG</sequence>
<dbReference type="AlphaFoldDB" id="A0A2I4DDY8"/>
<dbReference type="CDD" id="cd01647">
    <property type="entry name" value="RT_LTR"/>
    <property type="match status" value="1"/>
</dbReference>
<dbReference type="InterPro" id="IPR053134">
    <property type="entry name" value="RNA-dir_DNA_polymerase"/>
</dbReference>
<evidence type="ECO:0000256" key="4">
    <source>
        <dbReference type="ARBA" id="ARBA00022722"/>
    </source>
</evidence>